<proteinExistence type="predicted"/>
<accession>A0A9N8YRP4</accession>
<dbReference type="AlphaFoldDB" id="A0A9N8YRP4"/>
<dbReference type="Pfam" id="PF08642">
    <property type="entry name" value="Rxt3"/>
    <property type="match status" value="1"/>
</dbReference>
<dbReference type="SUPFAM" id="SSF69848">
    <property type="entry name" value="LCCL domain"/>
    <property type="match status" value="1"/>
</dbReference>
<keyword evidence="3" id="KW-1185">Reference proteome</keyword>
<dbReference type="Proteomes" id="UP000789706">
    <property type="component" value="Unassembled WGS sequence"/>
</dbReference>
<dbReference type="OrthoDB" id="3596986at2759"/>
<organism evidence="2 3">
    <name type="scientific">Diversispora eburnea</name>
    <dbReference type="NCBI Taxonomy" id="1213867"/>
    <lineage>
        <taxon>Eukaryota</taxon>
        <taxon>Fungi</taxon>
        <taxon>Fungi incertae sedis</taxon>
        <taxon>Mucoromycota</taxon>
        <taxon>Glomeromycotina</taxon>
        <taxon>Glomeromycetes</taxon>
        <taxon>Diversisporales</taxon>
        <taxon>Diversisporaceae</taxon>
        <taxon>Diversispora</taxon>
    </lineage>
</organism>
<feature type="region of interest" description="Disordered" evidence="1">
    <location>
        <begin position="1"/>
        <end position="49"/>
    </location>
</feature>
<sequence>MDSLHSSSHKRPILDDSSETTPPISDHQTKRMRLTLPPISATLPTPSSSFPSFQLPIPPIEPNSGNLPILPPISATDSPVLPISSPRSLSGQQQQHHELPHIDSLGKIDKNVGENEVNEINEDDQDDEFSLDRSLFEGLYLQREPHLIVKNDDSLNMEGREEHHLGHMIYDPNKILPPLEFHENGILEVRVSSKHLTWNNKKVRSRFLWGTDIYTDDSDVVAVLIHTGYFIPPISKWSSDPPDHDLCVTIRVLPKLVQYTATVRNQYQSRSWGNHHGVSYKIEKNGEAIGRSISKGRKERLRKFHQMRKRAFQGTEYDRGDESIIVFNNDGDPCLKYNLSLMSNDEHIKEKLRNEVLYLENDEERDKYRFAIVSSATYLGLSAILKDNQERDNSQPNFPLDESHLEEIIRDDLDFHEMSWNILGVIVEDKIDSSRVT</sequence>
<evidence type="ECO:0000313" key="2">
    <source>
        <dbReference type="EMBL" id="CAG8441938.1"/>
    </source>
</evidence>
<evidence type="ECO:0000256" key="1">
    <source>
        <dbReference type="SAM" id="MobiDB-lite"/>
    </source>
</evidence>
<dbReference type="InterPro" id="IPR013951">
    <property type="entry name" value="Rxt3"/>
</dbReference>
<evidence type="ECO:0000313" key="3">
    <source>
        <dbReference type="Proteomes" id="UP000789706"/>
    </source>
</evidence>
<dbReference type="InterPro" id="IPR036609">
    <property type="entry name" value="LCCL_sf"/>
</dbReference>
<dbReference type="Gene3D" id="2.170.130.20">
    <property type="entry name" value="LCCL-like domain"/>
    <property type="match status" value="1"/>
</dbReference>
<name>A0A9N8YRP4_9GLOM</name>
<reference evidence="2" key="1">
    <citation type="submission" date="2021-06" db="EMBL/GenBank/DDBJ databases">
        <authorList>
            <person name="Kallberg Y."/>
            <person name="Tangrot J."/>
            <person name="Rosling A."/>
        </authorList>
    </citation>
    <scope>NUCLEOTIDE SEQUENCE</scope>
    <source>
        <strain evidence="2">AZ414A</strain>
    </source>
</reference>
<dbReference type="EMBL" id="CAJVPK010000067">
    <property type="protein sequence ID" value="CAG8441938.1"/>
    <property type="molecule type" value="Genomic_DNA"/>
</dbReference>
<comment type="caution">
    <text evidence="2">The sequence shown here is derived from an EMBL/GenBank/DDBJ whole genome shotgun (WGS) entry which is preliminary data.</text>
</comment>
<protein>
    <submittedName>
        <fullName evidence="2">11865_t:CDS:1</fullName>
    </submittedName>
</protein>
<gene>
    <name evidence="2" type="ORF">DEBURN_LOCUS1509</name>
</gene>